<dbReference type="Pfam" id="PF00724">
    <property type="entry name" value="Oxidored_FMN"/>
    <property type="match status" value="1"/>
</dbReference>
<gene>
    <name evidence="12" type="ORF">D3Y57_09455</name>
</gene>
<dbReference type="GO" id="GO:0051536">
    <property type="term" value="F:iron-sulfur cluster binding"/>
    <property type="evidence" value="ECO:0007669"/>
    <property type="project" value="UniProtKB-KW"/>
</dbReference>
<dbReference type="RefSeq" id="WP_121152777.1">
    <property type="nucleotide sequence ID" value="NZ_CP032829.1"/>
</dbReference>
<evidence type="ECO:0000313" key="13">
    <source>
        <dbReference type="Proteomes" id="UP000276254"/>
    </source>
</evidence>
<comment type="cofactor">
    <cofactor evidence="2">
        <name>[4Fe-4S] cluster</name>
        <dbReference type="ChEBI" id="CHEBI:49883"/>
    </cofactor>
</comment>
<dbReference type="Gene3D" id="3.50.50.60">
    <property type="entry name" value="FAD/NAD(P)-binding domain"/>
    <property type="match status" value="1"/>
</dbReference>
<accession>A0A494TFV1</accession>
<feature type="domain" description="FAD/NAD(P)-binding" evidence="11">
    <location>
        <begin position="405"/>
        <end position="674"/>
    </location>
</feature>
<dbReference type="OrthoDB" id="9804454at2"/>
<evidence type="ECO:0000256" key="9">
    <source>
        <dbReference type="ARBA" id="ARBA00023014"/>
    </source>
</evidence>
<evidence type="ECO:0000256" key="1">
    <source>
        <dbReference type="ARBA" id="ARBA00001917"/>
    </source>
</evidence>
<dbReference type="Gene3D" id="3.20.20.70">
    <property type="entry name" value="Aldolase class I"/>
    <property type="match status" value="1"/>
</dbReference>
<dbReference type="InterPro" id="IPR036188">
    <property type="entry name" value="FAD/NAD-bd_sf"/>
</dbReference>
<reference evidence="12 13" key="1">
    <citation type="submission" date="2018-09" db="EMBL/GenBank/DDBJ databases">
        <title>Sphingomonas peninsula sp. nov., isolated from fildes peninsula, Antarctic soil.</title>
        <authorList>
            <person name="Yingchao G."/>
        </authorList>
    </citation>
    <scope>NUCLEOTIDE SEQUENCE [LARGE SCALE GENOMIC DNA]</scope>
    <source>
        <strain evidence="12 13">YZ-8</strain>
    </source>
</reference>
<evidence type="ECO:0000256" key="6">
    <source>
        <dbReference type="ARBA" id="ARBA00022723"/>
    </source>
</evidence>
<dbReference type="InterPro" id="IPR001155">
    <property type="entry name" value="OxRdtase_FMN_N"/>
</dbReference>
<comment type="similarity">
    <text evidence="3">In the N-terminal section; belongs to the NADH:flavin oxidoreductase/NADH oxidase family.</text>
</comment>
<evidence type="ECO:0000256" key="2">
    <source>
        <dbReference type="ARBA" id="ARBA00001966"/>
    </source>
</evidence>
<dbReference type="SUPFAM" id="SSF51395">
    <property type="entry name" value="FMN-linked oxidoreductases"/>
    <property type="match status" value="1"/>
</dbReference>
<sequence length="707" mass="74693">MANDDYAHLLAPGRIGTLDVRNRIFVTAMGVSLSEPDGQCGERLIAYHEEQARGGAGLIISGVAGVAWPTGAVQPNQSAISHDRFLPGLRALAERVHRHGTKIAAQLHHGGLVAGYSGDAFDEMIWAPCLPPPMQGDFLSYFLPEEMASFAGGKMPRIKVMDEADIAIVVSQFAAGARRAKQAGFDGVEIHSGHGYLLSSFLSPKTNSRTDRYGGPLENRARLLLEVIGAIRAEVGSDFPVWCKLDAREIGKDGGITLDVAIETARLVEAAGVDAITVTSYHNVGMGKLHSGSNIPHVPETNIAAARAFKSAVALPIIASGRVEAKAANTHIGAGDYDFLAMGRKLLADPALPNKLAAGMADTVRPCIYCYTCVSAAYTREPLRCAVNPETGFECERVPPVRTGMRIVVIGGGPGGMEAACRMAEAGNTVTLIEKGNRLGGTLRFAALAYPPNEDLLVWLAARTQRSGVDVRLNTDATPDMLRVLAPDAIIVATGARRDMPDISGSDQAHVFSGDDMRNMLMGETSGALTRKLGLATRVATRLGAATGLTSNLEFVRAASRKWMPLGKRIVIIGGELVGLELAEFLHERGRHVTVVEPGPRVGKGLLLVRRMRLVSELKEHGVALHAGARDIAIGPEAVSFSAADGASHDARADHVIVAMGARGDTSLADSLRAEGFQVETVGDCLGVTYIEGAIRGGAKSVAKLSA</sequence>
<keyword evidence="4" id="KW-0285">Flavoprotein</keyword>
<protein>
    <submittedName>
        <fullName evidence="12">FAD-binding protein</fullName>
    </submittedName>
</protein>
<keyword evidence="9" id="KW-0411">Iron-sulfur</keyword>
<evidence type="ECO:0000256" key="3">
    <source>
        <dbReference type="ARBA" id="ARBA00011048"/>
    </source>
</evidence>
<evidence type="ECO:0000256" key="5">
    <source>
        <dbReference type="ARBA" id="ARBA00022643"/>
    </source>
</evidence>
<keyword evidence="8" id="KW-0408">Iron</keyword>
<dbReference type="Pfam" id="PF07992">
    <property type="entry name" value="Pyr_redox_2"/>
    <property type="match status" value="1"/>
</dbReference>
<dbReference type="InterPro" id="IPR023753">
    <property type="entry name" value="FAD/NAD-binding_dom"/>
</dbReference>
<dbReference type="EMBL" id="CP032829">
    <property type="protein sequence ID" value="AYJ86152.1"/>
    <property type="molecule type" value="Genomic_DNA"/>
</dbReference>
<dbReference type="KEGG" id="spha:D3Y57_09455"/>
<evidence type="ECO:0000259" key="10">
    <source>
        <dbReference type="Pfam" id="PF00724"/>
    </source>
</evidence>
<name>A0A494TFV1_SPHPE</name>
<dbReference type="PRINTS" id="PR00368">
    <property type="entry name" value="FADPNR"/>
</dbReference>
<organism evidence="12 13">
    <name type="scientific">Sphingomonas paeninsulae</name>
    <dbReference type="NCBI Taxonomy" id="2319844"/>
    <lineage>
        <taxon>Bacteria</taxon>
        <taxon>Pseudomonadati</taxon>
        <taxon>Pseudomonadota</taxon>
        <taxon>Alphaproteobacteria</taxon>
        <taxon>Sphingomonadales</taxon>
        <taxon>Sphingomonadaceae</taxon>
        <taxon>Sphingomonas</taxon>
    </lineage>
</organism>
<dbReference type="SUPFAM" id="SSF51905">
    <property type="entry name" value="FAD/NAD(P)-binding domain"/>
    <property type="match status" value="1"/>
</dbReference>
<proteinExistence type="inferred from homology"/>
<evidence type="ECO:0000256" key="7">
    <source>
        <dbReference type="ARBA" id="ARBA00023002"/>
    </source>
</evidence>
<dbReference type="AlphaFoldDB" id="A0A494TFV1"/>
<keyword evidence="7" id="KW-0560">Oxidoreductase</keyword>
<keyword evidence="5" id="KW-0288">FMN</keyword>
<keyword evidence="13" id="KW-1185">Reference proteome</keyword>
<dbReference type="GO" id="GO:0016491">
    <property type="term" value="F:oxidoreductase activity"/>
    <property type="evidence" value="ECO:0007669"/>
    <property type="project" value="UniProtKB-KW"/>
</dbReference>
<evidence type="ECO:0000313" key="12">
    <source>
        <dbReference type="EMBL" id="AYJ86152.1"/>
    </source>
</evidence>
<dbReference type="Gene3D" id="3.40.50.720">
    <property type="entry name" value="NAD(P)-binding Rossmann-like Domain"/>
    <property type="match status" value="1"/>
</dbReference>
<feature type="domain" description="NADH:flavin oxidoreductase/NADH oxidase N-terminal" evidence="10">
    <location>
        <begin position="9"/>
        <end position="362"/>
    </location>
</feature>
<dbReference type="PANTHER" id="PTHR42917">
    <property type="entry name" value="2,4-DIENOYL-COA REDUCTASE"/>
    <property type="match status" value="1"/>
</dbReference>
<dbReference type="PRINTS" id="PR00411">
    <property type="entry name" value="PNDRDTASEI"/>
</dbReference>
<dbReference type="GO" id="GO:0010181">
    <property type="term" value="F:FMN binding"/>
    <property type="evidence" value="ECO:0007669"/>
    <property type="project" value="InterPro"/>
</dbReference>
<dbReference type="InterPro" id="IPR013785">
    <property type="entry name" value="Aldolase_TIM"/>
</dbReference>
<dbReference type="PANTHER" id="PTHR42917:SF2">
    <property type="entry name" value="2,4-DIENOYL-COA REDUCTASE [(2E)-ENOYL-COA-PRODUCING]"/>
    <property type="match status" value="1"/>
</dbReference>
<dbReference type="Proteomes" id="UP000276254">
    <property type="component" value="Chromosome"/>
</dbReference>
<comment type="cofactor">
    <cofactor evidence="1">
        <name>FMN</name>
        <dbReference type="ChEBI" id="CHEBI:58210"/>
    </cofactor>
</comment>
<keyword evidence="6" id="KW-0479">Metal-binding</keyword>
<evidence type="ECO:0000256" key="4">
    <source>
        <dbReference type="ARBA" id="ARBA00022630"/>
    </source>
</evidence>
<dbReference type="GO" id="GO:0046872">
    <property type="term" value="F:metal ion binding"/>
    <property type="evidence" value="ECO:0007669"/>
    <property type="project" value="UniProtKB-KW"/>
</dbReference>
<dbReference type="CDD" id="cd02803">
    <property type="entry name" value="OYE_like_FMN_family"/>
    <property type="match status" value="1"/>
</dbReference>
<evidence type="ECO:0000256" key="8">
    <source>
        <dbReference type="ARBA" id="ARBA00023004"/>
    </source>
</evidence>
<evidence type="ECO:0000259" key="11">
    <source>
        <dbReference type="Pfam" id="PF07992"/>
    </source>
</evidence>
<dbReference type="InterPro" id="IPR051793">
    <property type="entry name" value="NADH:flavin_oxidoreductase"/>
</dbReference>